<gene>
    <name evidence="3" type="ORF">EP51_01185</name>
</gene>
<dbReference type="EMBL" id="CP008947">
    <property type="protein sequence ID" value="AII03334.1"/>
    <property type="molecule type" value="Genomic_DNA"/>
</dbReference>
<feature type="transmembrane region" description="Helical" evidence="1">
    <location>
        <begin position="69"/>
        <end position="91"/>
    </location>
</feature>
<dbReference type="Pfam" id="PF11181">
    <property type="entry name" value="YflT"/>
    <property type="match status" value="1"/>
</dbReference>
<evidence type="ECO:0000259" key="2">
    <source>
        <dbReference type="Pfam" id="PF11181"/>
    </source>
</evidence>
<name>A0A076EIM7_RHOOP</name>
<proteinExistence type="predicted"/>
<dbReference type="Proteomes" id="UP000028488">
    <property type="component" value="Chromosome"/>
</dbReference>
<keyword evidence="1" id="KW-0472">Membrane</keyword>
<dbReference type="AlphaFoldDB" id="A0A076EIM7"/>
<evidence type="ECO:0000313" key="4">
    <source>
        <dbReference type="Proteomes" id="UP000028488"/>
    </source>
</evidence>
<keyword evidence="1" id="KW-0812">Transmembrane</keyword>
<accession>A0A076EIM7</accession>
<feature type="domain" description="General stress protein 17M-like" evidence="2">
    <location>
        <begin position="19"/>
        <end position="87"/>
    </location>
</feature>
<protein>
    <recommendedName>
        <fullName evidence="2">General stress protein 17M-like domain-containing protein</fullName>
    </recommendedName>
</protein>
<evidence type="ECO:0000313" key="3">
    <source>
        <dbReference type="EMBL" id="AII03334.1"/>
    </source>
</evidence>
<evidence type="ECO:0000256" key="1">
    <source>
        <dbReference type="SAM" id="Phobius"/>
    </source>
</evidence>
<dbReference type="eggNOG" id="ENOG5031XMW">
    <property type="taxonomic scope" value="Bacteria"/>
</dbReference>
<keyword evidence="1" id="KW-1133">Transmembrane helix</keyword>
<sequence length="167" mass="18003">MSESSGGTSAVRPSRPARQVVATFDNYADAESAVDYLSDQHFTVDKLAIVGRDIELVEQIVGRLNYGWAALRGAAAGALTGALFGWIFGLLDWVQPLLTGLALAFYGLVFGAVVGALLGLLMYALQGGRRDFTSIQSLQPRHYEVLADVEVADEAVRLLTGRTDRKE</sequence>
<dbReference type="RefSeq" id="WP_037227167.1">
    <property type="nucleotide sequence ID" value="NZ_CP008947.1"/>
</dbReference>
<reference evidence="3 4" key="1">
    <citation type="submission" date="2014-07" db="EMBL/GenBank/DDBJ databases">
        <title>Genome Sequence of Rhodococcus opacus Strain R7, a Biodegrader of Mono- and Polycyclic Aromatic Hydrocarbons.</title>
        <authorList>
            <person name="Di Gennaro P."/>
            <person name="Zampolli J."/>
            <person name="Presti I."/>
            <person name="Cappelletti M."/>
            <person name="D'Ursi P."/>
            <person name="Orro A."/>
            <person name="Mezzelani A."/>
            <person name="Milanesi L."/>
        </authorList>
    </citation>
    <scope>NUCLEOTIDE SEQUENCE [LARGE SCALE GENOMIC DNA]</scope>
    <source>
        <strain evidence="3 4">R7</strain>
    </source>
</reference>
<dbReference type="InterPro" id="IPR025889">
    <property type="entry name" value="GSP17M-like_dom"/>
</dbReference>
<feature type="transmembrane region" description="Helical" evidence="1">
    <location>
        <begin position="103"/>
        <end position="125"/>
    </location>
</feature>
<organism evidence="3 4">
    <name type="scientific">Rhodococcus opacus</name>
    <name type="common">Nocardia opaca</name>
    <dbReference type="NCBI Taxonomy" id="37919"/>
    <lineage>
        <taxon>Bacteria</taxon>
        <taxon>Bacillati</taxon>
        <taxon>Actinomycetota</taxon>
        <taxon>Actinomycetes</taxon>
        <taxon>Mycobacteriales</taxon>
        <taxon>Nocardiaceae</taxon>
        <taxon>Rhodococcus</taxon>
    </lineage>
</organism>